<dbReference type="HOGENOM" id="CLU_035311_1_0_11"/>
<dbReference type="OrthoDB" id="9780299at2"/>
<dbReference type="SUPFAM" id="SSF48452">
    <property type="entry name" value="TPR-like"/>
    <property type="match status" value="1"/>
</dbReference>
<evidence type="ECO:0000313" key="10">
    <source>
        <dbReference type="Proteomes" id="UP000007962"/>
    </source>
</evidence>
<comment type="similarity">
    <text evidence="1">Belongs to the sigma-70 factor family. ECF subfamily.</text>
</comment>
<keyword evidence="5" id="KW-0175">Coiled coil</keyword>
<dbReference type="InterPro" id="IPR013249">
    <property type="entry name" value="RNA_pol_sigma70_r4_t2"/>
</dbReference>
<dbReference type="Gene3D" id="1.10.10.10">
    <property type="entry name" value="Winged helix-like DNA-binding domain superfamily/Winged helix DNA-binding domain"/>
    <property type="match status" value="1"/>
</dbReference>
<evidence type="ECO:0000259" key="8">
    <source>
        <dbReference type="Pfam" id="PF20239"/>
    </source>
</evidence>
<dbReference type="Gene3D" id="1.25.40.10">
    <property type="entry name" value="Tetratricopeptide repeat domain"/>
    <property type="match status" value="1"/>
</dbReference>
<dbReference type="RefSeq" id="WP_015882050.1">
    <property type="nucleotide sequence ID" value="NC_012669.1"/>
</dbReference>
<dbReference type="Pfam" id="PF20239">
    <property type="entry name" value="DUF6596"/>
    <property type="match status" value="1"/>
</dbReference>
<evidence type="ECO:0000259" key="7">
    <source>
        <dbReference type="Pfam" id="PF08281"/>
    </source>
</evidence>
<feature type="domain" description="DUF6596" evidence="8">
    <location>
        <begin position="186"/>
        <end position="284"/>
    </location>
</feature>
<feature type="coiled-coil region" evidence="5">
    <location>
        <begin position="374"/>
        <end position="401"/>
    </location>
</feature>
<gene>
    <name evidence="9" type="ordered locus">Bcav_1554</name>
</gene>
<keyword evidence="4" id="KW-0804">Transcription</keyword>
<feature type="domain" description="RNA polymerase sigma-70 region 2" evidence="6">
    <location>
        <begin position="14"/>
        <end position="80"/>
    </location>
</feature>
<dbReference type="InterPro" id="IPR013325">
    <property type="entry name" value="RNA_pol_sigma_r2"/>
</dbReference>
<evidence type="ECO:0000256" key="5">
    <source>
        <dbReference type="SAM" id="Coils"/>
    </source>
</evidence>
<dbReference type="STRING" id="471853.Bcav_1554"/>
<dbReference type="SUPFAM" id="SSF88659">
    <property type="entry name" value="Sigma3 and sigma4 domains of RNA polymerase sigma factors"/>
    <property type="match status" value="1"/>
</dbReference>
<dbReference type="eggNOG" id="COG4941">
    <property type="taxonomic scope" value="Bacteria"/>
</dbReference>
<evidence type="ECO:0000256" key="4">
    <source>
        <dbReference type="ARBA" id="ARBA00023163"/>
    </source>
</evidence>
<dbReference type="GO" id="GO:0016987">
    <property type="term" value="F:sigma factor activity"/>
    <property type="evidence" value="ECO:0007669"/>
    <property type="project" value="UniProtKB-KW"/>
</dbReference>
<evidence type="ECO:0000256" key="1">
    <source>
        <dbReference type="ARBA" id="ARBA00010641"/>
    </source>
</evidence>
<accession>C5C3B1</accession>
<keyword evidence="3" id="KW-0731">Sigma factor</keyword>
<dbReference type="AlphaFoldDB" id="C5C3B1"/>
<evidence type="ECO:0000313" key="9">
    <source>
        <dbReference type="EMBL" id="ACQ79810.1"/>
    </source>
</evidence>
<organism evidence="9 10">
    <name type="scientific">Beutenbergia cavernae (strain ATCC BAA-8 / DSM 12333 / CCUG 43141 / JCM 11478 / NBRC 16432 / NCIMB 13614 / HKI 0122)</name>
    <dbReference type="NCBI Taxonomy" id="471853"/>
    <lineage>
        <taxon>Bacteria</taxon>
        <taxon>Bacillati</taxon>
        <taxon>Actinomycetota</taxon>
        <taxon>Actinomycetes</taxon>
        <taxon>Micrococcales</taxon>
        <taxon>Beutenbergiaceae</taxon>
        <taxon>Beutenbergia</taxon>
    </lineage>
</organism>
<protein>
    <submittedName>
        <fullName evidence="9">Putative RNA polymerase, sigma-24 subunit, ECF subfamily</fullName>
    </submittedName>
</protein>
<dbReference type="InterPro" id="IPR046531">
    <property type="entry name" value="DUF6596"/>
</dbReference>
<dbReference type="Pfam" id="PF04542">
    <property type="entry name" value="Sigma70_r2"/>
    <property type="match status" value="1"/>
</dbReference>
<feature type="domain" description="RNA polymerase sigma factor 70 region 4 type 2" evidence="7">
    <location>
        <begin position="118"/>
        <end position="168"/>
    </location>
</feature>
<evidence type="ECO:0000259" key="6">
    <source>
        <dbReference type="Pfam" id="PF04542"/>
    </source>
</evidence>
<dbReference type="InterPro" id="IPR011990">
    <property type="entry name" value="TPR-like_helical_dom_sf"/>
</dbReference>
<dbReference type="InterPro" id="IPR007627">
    <property type="entry name" value="RNA_pol_sigma70_r2"/>
</dbReference>
<evidence type="ECO:0000256" key="3">
    <source>
        <dbReference type="ARBA" id="ARBA00023082"/>
    </source>
</evidence>
<dbReference type="InterPro" id="IPR013324">
    <property type="entry name" value="RNA_pol_sigma_r3/r4-like"/>
</dbReference>
<keyword evidence="2" id="KW-0805">Transcription regulation</keyword>
<dbReference type="PANTHER" id="PTHR47756:SF2">
    <property type="entry name" value="BLL6612 PROTEIN"/>
    <property type="match status" value="1"/>
</dbReference>
<dbReference type="Proteomes" id="UP000007962">
    <property type="component" value="Chromosome"/>
</dbReference>
<dbReference type="GO" id="GO:0003677">
    <property type="term" value="F:DNA binding"/>
    <property type="evidence" value="ECO:0007669"/>
    <property type="project" value="InterPro"/>
</dbReference>
<dbReference type="PANTHER" id="PTHR47756">
    <property type="entry name" value="BLL6612 PROTEIN-RELATED"/>
    <property type="match status" value="1"/>
</dbReference>
<dbReference type="SUPFAM" id="SSF88946">
    <property type="entry name" value="Sigma2 domain of RNA polymerase sigma factors"/>
    <property type="match status" value="1"/>
</dbReference>
<dbReference type="Pfam" id="PF08281">
    <property type="entry name" value="Sigma70_r4_2"/>
    <property type="match status" value="1"/>
</dbReference>
<dbReference type="InterPro" id="IPR036388">
    <property type="entry name" value="WH-like_DNA-bd_sf"/>
</dbReference>
<reference evidence="9 10" key="1">
    <citation type="journal article" date="2009" name="Stand. Genomic Sci.">
        <title>Complete genome sequence of Beutenbergia cavernae type strain (HKI 0122).</title>
        <authorList>
            <person name="Land M."/>
            <person name="Pukall R."/>
            <person name="Abt B."/>
            <person name="Goker M."/>
            <person name="Rohde M."/>
            <person name="Glavina Del Rio T."/>
            <person name="Tice H."/>
            <person name="Copeland A."/>
            <person name="Cheng J.F."/>
            <person name="Lucas S."/>
            <person name="Chen F."/>
            <person name="Nolan M."/>
            <person name="Bruce D."/>
            <person name="Goodwin L."/>
            <person name="Pitluck S."/>
            <person name="Ivanova N."/>
            <person name="Mavromatis K."/>
            <person name="Ovchinnikova G."/>
            <person name="Pati A."/>
            <person name="Chen A."/>
            <person name="Palaniappan K."/>
            <person name="Hauser L."/>
            <person name="Chang Y.J."/>
            <person name="Jefferies C.C."/>
            <person name="Saunders E."/>
            <person name="Brettin T."/>
            <person name="Detter J.C."/>
            <person name="Han C."/>
            <person name="Chain P."/>
            <person name="Bristow J."/>
            <person name="Eisen J.A."/>
            <person name="Markowitz V."/>
            <person name="Hugenholtz P."/>
            <person name="Kyrpides N.C."/>
            <person name="Klenk H.P."/>
            <person name="Lapidus A."/>
        </authorList>
    </citation>
    <scope>NUCLEOTIDE SEQUENCE [LARGE SCALE GENOMIC DNA]</scope>
    <source>
        <strain evidence="10">ATCC BAA-8 / DSM 12333 / NBRC 16432</strain>
    </source>
</reference>
<dbReference type="KEGG" id="bcv:Bcav_1554"/>
<dbReference type="GO" id="GO:0006352">
    <property type="term" value="P:DNA-templated transcription initiation"/>
    <property type="evidence" value="ECO:0007669"/>
    <property type="project" value="InterPro"/>
</dbReference>
<sequence>MIRAASDDVLVRIVRDEAGLIVGALTRRTGSFDVAEEAVQDAVVTALDLWRRDGVPPNPAGWLTTTAWRNAVDRLRRATRQDAALRRHAERRETVAGEVADVDEVPAIETDERLPMLFACCHPSLAPPARLALSLRAVVGLTTAQIAGAFLVPEATAAQRIVRAKRKIVAAGIPLQVPDGAALPSRLDDVLSVVTLCYNAGYLRADDVGRRLAGDGAWLARVVAQQLPREPEALAVSAMLAMLEARAATRFSADGVLVPLAEQDRSRWDHEAIRAADDLLMRAASYHRPGRFQLQAAITACHTTAPSAAETDWLQVLTLYDMLAARDPSPVVRLNRAVALAEIAGPEAALAEVDSLATQLAGYHLLHATRGDLLARLGRRAEAEEEYAAALERAASEAERALLRTRLGPLV</sequence>
<dbReference type="EMBL" id="CP001618">
    <property type="protein sequence ID" value="ACQ79810.1"/>
    <property type="molecule type" value="Genomic_DNA"/>
</dbReference>
<proteinExistence type="inferred from homology"/>
<keyword evidence="10" id="KW-1185">Reference proteome</keyword>
<dbReference type="Gene3D" id="1.10.1740.10">
    <property type="match status" value="1"/>
</dbReference>
<evidence type="ECO:0000256" key="2">
    <source>
        <dbReference type="ARBA" id="ARBA00023015"/>
    </source>
</evidence>
<name>C5C3B1_BEUC1</name>